<accession>A0A8J6ZTN7</accession>
<dbReference type="Proteomes" id="UP000622533">
    <property type="component" value="Unassembled WGS sequence"/>
</dbReference>
<sequence length="67" mass="8098">METTTKRQELLKAIYKRLEDAYEDTLEDVLELLDIRKTEDEEDLKAFEEAENEPTITWEQYKQELES</sequence>
<comment type="caution">
    <text evidence="1">The sequence shown here is derived from an EMBL/GenBank/DDBJ whole genome shotgun (WGS) entry which is preliminary data.</text>
</comment>
<evidence type="ECO:0000313" key="2">
    <source>
        <dbReference type="Proteomes" id="UP000622533"/>
    </source>
</evidence>
<dbReference type="RefSeq" id="WP_193923474.1">
    <property type="nucleotide sequence ID" value="NZ_JADEXS020000001.1"/>
</dbReference>
<protein>
    <submittedName>
        <fullName evidence="1">Uncharacterized protein</fullName>
    </submittedName>
</protein>
<reference evidence="1" key="1">
    <citation type="submission" date="2020-10" db="EMBL/GenBank/DDBJ databases">
        <authorList>
            <person name="Castelo-Branco R."/>
            <person name="Eusebio N."/>
            <person name="Adriana R."/>
            <person name="Vieira A."/>
            <person name="Brugerolle De Fraissinette N."/>
            <person name="Rezende De Castro R."/>
            <person name="Schneider M.P."/>
            <person name="Vasconcelos V."/>
            <person name="Leao P.N."/>
        </authorList>
    </citation>
    <scope>NUCLEOTIDE SEQUENCE</scope>
    <source>
        <strain evidence="1">LEGE 12446</strain>
    </source>
</reference>
<gene>
    <name evidence="1" type="ORF">IQ276_31730</name>
</gene>
<dbReference type="EMBL" id="JADEXS010000701">
    <property type="protein sequence ID" value="MBE9026825.1"/>
    <property type="molecule type" value="Genomic_DNA"/>
</dbReference>
<keyword evidence="2" id="KW-1185">Reference proteome</keyword>
<name>A0A8J6ZTN7_DESMC</name>
<evidence type="ECO:0000313" key="1">
    <source>
        <dbReference type="EMBL" id="MBE9026825.1"/>
    </source>
</evidence>
<organism evidence="1 2">
    <name type="scientific">Desmonostoc muscorum LEGE 12446</name>
    <dbReference type="NCBI Taxonomy" id="1828758"/>
    <lineage>
        <taxon>Bacteria</taxon>
        <taxon>Bacillati</taxon>
        <taxon>Cyanobacteriota</taxon>
        <taxon>Cyanophyceae</taxon>
        <taxon>Nostocales</taxon>
        <taxon>Nostocaceae</taxon>
        <taxon>Desmonostoc</taxon>
    </lineage>
</organism>
<dbReference type="AlphaFoldDB" id="A0A8J6ZTN7"/>
<proteinExistence type="predicted"/>